<dbReference type="AlphaFoldDB" id="A0A1X2GK78"/>
<organism evidence="2 3">
    <name type="scientific">Hesseltinella vesiculosa</name>
    <dbReference type="NCBI Taxonomy" id="101127"/>
    <lineage>
        <taxon>Eukaryota</taxon>
        <taxon>Fungi</taxon>
        <taxon>Fungi incertae sedis</taxon>
        <taxon>Mucoromycota</taxon>
        <taxon>Mucoromycotina</taxon>
        <taxon>Mucoromycetes</taxon>
        <taxon>Mucorales</taxon>
        <taxon>Cunninghamellaceae</taxon>
        <taxon>Hesseltinella</taxon>
    </lineage>
</organism>
<dbReference type="EMBL" id="MCGT01000011">
    <property type="protein sequence ID" value="ORX55676.1"/>
    <property type="molecule type" value="Genomic_DNA"/>
</dbReference>
<feature type="region of interest" description="Disordered" evidence="1">
    <location>
        <begin position="82"/>
        <end position="106"/>
    </location>
</feature>
<feature type="compositionally biased region" description="Basic and acidic residues" evidence="1">
    <location>
        <begin position="89"/>
        <end position="101"/>
    </location>
</feature>
<reference evidence="2 3" key="1">
    <citation type="submission" date="2016-07" db="EMBL/GenBank/DDBJ databases">
        <title>Pervasive Adenine N6-methylation of Active Genes in Fungi.</title>
        <authorList>
            <consortium name="DOE Joint Genome Institute"/>
            <person name="Mondo S.J."/>
            <person name="Dannebaum R.O."/>
            <person name="Kuo R.C."/>
            <person name="Labutti K."/>
            <person name="Haridas S."/>
            <person name="Kuo A."/>
            <person name="Salamov A."/>
            <person name="Ahrendt S.R."/>
            <person name="Lipzen A."/>
            <person name="Sullivan W."/>
            <person name="Andreopoulos W.B."/>
            <person name="Clum A."/>
            <person name="Lindquist E."/>
            <person name="Daum C."/>
            <person name="Ramamoorthy G.K."/>
            <person name="Gryganskyi A."/>
            <person name="Culley D."/>
            <person name="Magnuson J.K."/>
            <person name="James T.Y."/>
            <person name="O'Malley M.A."/>
            <person name="Stajich J.E."/>
            <person name="Spatafora J.W."/>
            <person name="Visel A."/>
            <person name="Grigoriev I.V."/>
        </authorList>
    </citation>
    <scope>NUCLEOTIDE SEQUENCE [LARGE SCALE GENOMIC DNA]</scope>
    <source>
        <strain evidence="2 3">NRRL 3301</strain>
    </source>
</reference>
<comment type="caution">
    <text evidence="2">The sequence shown here is derived from an EMBL/GenBank/DDBJ whole genome shotgun (WGS) entry which is preliminary data.</text>
</comment>
<protein>
    <submittedName>
        <fullName evidence="2">Uncharacterized protein</fullName>
    </submittedName>
</protein>
<evidence type="ECO:0000256" key="1">
    <source>
        <dbReference type="SAM" id="MobiDB-lite"/>
    </source>
</evidence>
<evidence type="ECO:0000313" key="2">
    <source>
        <dbReference type="EMBL" id="ORX55676.1"/>
    </source>
</evidence>
<keyword evidence="3" id="KW-1185">Reference proteome</keyword>
<sequence length="138" mass="15543">MGVIPLSHCKDQVGHDILKRQETTVDPNLSKPNAPSALKGKNLSTKDFYDGPFALVGMGNSPNKLESMTVNHHWRKNLTVTRRGKRRLLPRDDQKHGRELETNGLAPSAQSRDAVLVRCSYLSWCHQAFRKMPIIIVC</sequence>
<proteinExistence type="predicted"/>
<dbReference type="Proteomes" id="UP000242146">
    <property type="component" value="Unassembled WGS sequence"/>
</dbReference>
<evidence type="ECO:0000313" key="3">
    <source>
        <dbReference type="Proteomes" id="UP000242146"/>
    </source>
</evidence>
<accession>A0A1X2GK78</accession>
<gene>
    <name evidence="2" type="ORF">DM01DRAFT_1024687</name>
</gene>
<name>A0A1X2GK78_9FUNG</name>